<dbReference type="AlphaFoldDB" id="A0A2P5CGY5"/>
<evidence type="ECO:0000313" key="1">
    <source>
        <dbReference type="EMBL" id="PON60312.1"/>
    </source>
</evidence>
<proteinExistence type="predicted"/>
<dbReference type="EMBL" id="JXTB01000131">
    <property type="protein sequence ID" value="PON60312.1"/>
    <property type="molecule type" value="Genomic_DNA"/>
</dbReference>
<gene>
    <name evidence="1" type="ORF">PanWU01x14_152980</name>
</gene>
<evidence type="ECO:0000313" key="2">
    <source>
        <dbReference type="Proteomes" id="UP000237105"/>
    </source>
</evidence>
<reference evidence="2" key="1">
    <citation type="submission" date="2016-06" db="EMBL/GenBank/DDBJ databases">
        <title>Parallel loss of symbiosis genes in relatives of nitrogen-fixing non-legume Parasponia.</title>
        <authorList>
            <person name="Van Velzen R."/>
            <person name="Holmer R."/>
            <person name="Bu F."/>
            <person name="Rutten L."/>
            <person name="Van Zeijl A."/>
            <person name="Liu W."/>
            <person name="Santuari L."/>
            <person name="Cao Q."/>
            <person name="Sharma T."/>
            <person name="Shen D."/>
            <person name="Roswanjaya Y."/>
            <person name="Wardhani T."/>
            <person name="Kalhor M.S."/>
            <person name="Jansen J."/>
            <person name="Van den Hoogen J."/>
            <person name="Gungor B."/>
            <person name="Hartog M."/>
            <person name="Hontelez J."/>
            <person name="Verver J."/>
            <person name="Yang W.-C."/>
            <person name="Schijlen E."/>
            <person name="Repin R."/>
            <person name="Schilthuizen M."/>
            <person name="Schranz E."/>
            <person name="Heidstra R."/>
            <person name="Miyata K."/>
            <person name="Fedorova E."/>
            <person name="Kohlen W."/>
            <person name="Bisseling T."/>
            <person name="Smit S."/>
            <person name="Geurts R."/>
        </authorList>
    </citation>
    <scope>NUCLEOTIDE SEQUENCE [LARGE SCALE GENOMIC DNA]</scope>
    <source>
        <strain evidence="2">cv. WU1-14</strain>
    </source>
</reference>
<accession>A0A2P5CGY5</accession>
<protein>
    <submittedName>
        <fullName evidence="1">Uncharacterized protein</fullName>
    </submittedName>
</protein>
<dbReference type="Proteomes" id="UP000237105">
    <property type="component" value="Unassembled WGS sequence"/>
</dbReference>
<keyword evidence="2" id="KW-1185">Reference proteome</keyword>
<sequence>MDVEYVRGLKKQEEQQQHLGLLRWLYPLVLSSFDVRLVAPSTTSSDRIVSASVIGSPVLP</sequence>
<name>A0A2P5CGY5_PARAD</name>
<comment type="caution">
    <text evidence="1">The sequence shown here is derived from an EMBL/GenBank/DDBJ whole genome shotgun (WGS) entry which is preliminary data.</text>
</comment>
<organism evidence="1 2">
    <name type="scientific">Parasponia andersonii</name>
    <name type="common">Sponia andersonii</name>
    <dbReference type="NCBI Taxonomy" id="3476"/>
    <lineage>
        <taxon>Eukaryota</taxon>
        <taxon>Viridiplantae</taxon>
        <taxon>Streptophyta</taxon>
        <taxon>Embryophyta</taxon>
        <taxon>Tracheophyta</taxon>
        <taxon>Spermatophyta</taxon>
        <taxon>Magnoliopsida</taxon>
        <taxon>eudicotyledons</taxon>
        <taxon>Gunneridae</taxon>
        <taxon>Pentapetalae</taxon>
        <taxon>rosids</taxon>
        <taxon>fabids</taxon>
        <taxon>Rosales</taxon>
        <taxon>Cannabaceae</taxon>
        <taxon>Parasponia</taxon>
    </lineage>
</organism>